<dbReference type="STRING" id="1737425.GCA_900049755_02595"/>
<dbReference type="PANTHER" id="PTHR37312:SF1">
    <property type="entry name" value="MEMBRANE-BOUND ACYLTRANSFERASE YKRP-RELATED"/>
    <property type="match status" value="1"/>
</dbReference>
<keyword evidence="2" id="KW-0472">Membrane</keyword>
<dbReference type="EMBL" id="CP024988">
    <property type="protein sequence ID" value="AWT26451.1"/>
    <property type="molecule type" value="Genomic_DNA"/>
</dbReference>
<evidence type="ECO:0000313" key="4">
    <source>
        <dbReference type="EMBL" id="AWT26451.1"/>
    </source>
</evidence>
<accession>A0A2Z3YS14</accession>
<feature type="transmembrane region" description="Helical" evidence="2">
    <location>
        <begin position="301"/>
        <end position="320"/>
    </location>
</feature>
<gene>
    <name evidence="4" type="primary">ycfT</name>
    <name evidence="4" type="ORF">Csp1_16690</name>
</gene>
<dbReference type="Pfam" id="PF01757">
    <property type="entry name" value="Acyl_transf_3"/>
    <property type="match status" value="1"/>
</dbReference>
<dbReference type="GO" id="GO:0016747">
    <property type="term" value="F:acyltransferase activity, transferring groups other than amino-acyl groups"/>
    <property type="evidence" value="ECO:0007669"/>
    <property type="project" value="InterPro"/>
</dbReference>
<dbReference type="OrthoDB" id="4394033at2"/>
<keyword evidence="2" id="KW-0812">Transmembrane</keyword>
<feature type="transmembrane region" description="Helical" evidence="2">
    <location>
        <begin position="327"/>
        <end position="352"/>
    </location>
</feature>
<protein>
    <submittedName>
        <fullName evidence="4">Inner membrane protein YcfT</fullName>
    </submittedName>
</protein>
<dbReference type="RefSeq" id="WP_110481543.1">
    <property type="nucleotide sequence ID" value="NZ_CP024988.1"/>
</dbReference>
<feature type="transmembrane region" description="Helical" evidence="2">
    <location>
        <begin position="263"/>
        <end position="281"/>
    </location>
</feature>
<name>A0A2Z3YS14_9CORY</name>
<dbReference type="InterPro" id="IPR002656">
    <property type="entry name" value="Acyl_transf_3_dom"/>
</dbReference>
<evidence type="ECO:0000313" key="5">
    <source>
        <dbReference type="Proteomes" id="UP000247696"/>
    </source>
</evidence>
<dbReference type="AlphaFoldDB" id="A0A2Z3YS14"/>
<keyword evidence="2" id="KW-1133">Transmembrane helix</keyword>
<feature type="transmembrane region" description="Helical" evidence="2">
    <location>
        <begin position="104"/>
        <end position="124"/>
    </location>
</feature>
<feature type="transmembrane region" description="Helical" evidence="2">
    <location>
        <begin position="75"/>
        <end position="92"/>
    </location>
</feature>
<feature type="transmembrane region" description="Helical" evidence="2">
    <location>
        <begin position="144"/>
        <end position="161"/>
    </location>
</feature>
<feature type="transmembrane region" description="Helical" evidence="2">
    <location>
        <begin position="168"/>
        <end position="188"/>
    </location>
</feature>
<feature type="domain" description="Acyltransferase 3" evidence="3">
    <location>
        <begin position="35"/>
        <end position="345"/>
    </location>
</feature>
<proteinExistence type="predicted"/>
<feature type="compositionally biased region" description="Low complexity" evidence="1">
    <location>
        <begin position="1"/>
        <end position="15"/>
    </location>
</feature>
<evidence type="ECO:0000259" key="3">
    <source>
        <dbReference type="Pfam" id="PF01757"/>
    </source>
</evidence>
<dbReference type="Proteomes" id="UP000247696">
    <property type="component" value="Chromosome"/>
</dbReference>
<dbReference type="PANTHER" id="PTHR37312">
    <property type="entry name" value="MEMBRANE-BOUND ACYLTRANSFERASE YKRP-RELATED"/>
    <property type="match status" value="1"/>
</dbReference>
<dbReference type="InterPro" id="IPR052734">
    <property type="entry name" value="Nod_factor_acetyltransferase"/>
</dbReference>
<evidence type="ECO:0000256" key="2">
    <source>
        <dbReference type="SAM" id="Phobius"/>
    </source>
</evidence>
<feature type="transmembrane region" description="Helical" evidence="2">
    <location>
        <begin position="34"/>
        <end position="55"/>
    </location>
</feature>
<reference evidence="5" key="1">
    <citation type="submission" date="2017-11" db="EMBL/GenBank/DDBJ databases">
        <title>Otitis media/interna in a cat caused by the recently described species Corynebacterium provencense.</title>
        <authorList>
            <person name="Kittl S."/>
            <person name="Brodard I."/>
            <person name="Rychener L."/>
            <person name="Jores J."/>
            <person name="Roosje P."/>
            <person name="Gobeli Brawand S."/>
        </authorList>
    </citation>
    <scope>NUCLEOTIDE SEQUENCE [LARGE SCALE GENOMIC DNA]</scope>
    <source>
        <strain evidence="5">17KM38</strain>
    </source>
</reference>
<organism evidence="4 5">
    <name type="scientific">Corynebacterium provencense</name>
    <dbReference type="NCBI Taxonomy" id="1737425"/>
    <lineage>
        <taxon>Bacteria</taxon>
        <taxon>Bacillati</taxon>
        <taxon>Actinomycetota</taxon>
        <taxon>Actinomycetes</taxon>
        <taxon>Mycobacteriales</taxon>
        <taxon>Corynebacteriaceae</taxon>
        <taxon>Corynebacterium</taxon>
    </lineage>
</organism>
<feature type="region of interest" description="Disordered" evidence="1">
    <location>
        <begin position="1"/>
        <end position="26"/>
    </location>
</feature>
<sequence length="384" mass="41894">MSETPGTAATAVTGPDRPAPAVGGDPQNGVRERLLWADCAKGLSIIAVCYMHVISGVPGAKDSGWQWFSTVMDPVRMPMFFLISGLFAHRVISRTLGDLWYRRLWFLLVPYLVFTPVQAAIRISMTGDVTWASMLRAIALGDPGIWFLYALMVFNIAACLLRRVPPLVAVGMSVVPALAAAAAGLTQYNEITHLTAYLPAFFLGLHFREVYFRLSEAASDWRVVSAAVVAYVGWERVMADLTHRVDPDGWTSREAALMSVASLVRIFSAVPAGILLATWIARIPVVSTALAAVGRNTLPVYVSHHAALFLVNAVILRRLFESDPERWAFLTGMDTQIVIGLVTCAVAGMLFYRLGRVPVLKWVLYPPALPRRRRTGQGGGLSAG</sequence>
<evidence type="ECO:0000256" key="1">
    <source>
        <dbReference type="SAM" id="MobiDB-lite"/>
    </source>
</evidence>
<keyword evidence="5" id="KW-1185">Reference proteome</keyword>
<dbReference type="KEGG" id="cpre:Csp1_16690"/>